<keyword evidence="6 9" id="KW-0472">Membrane</keyword>
<organism evidence="11 12">
    <name type="scientific">Crassostrea virginica</name>
    <name type="common">Eastern oyster</name>
    <dbReference type="NCBI Taxonomy" id="6565"/>
    <lineage>
        <taxon>Eukaryota</taxon>
        <taxon>Metazoa</taxon>
        <taxon>Spiralia</taxon>
        <taxon>Lophotrochozoa</taxon>
        <taxon>Mollusca</taxon>
        <taxon>Bivalvia</taxon>
        <taxon>Autobranchia</taxon>
        <taxon>Pteriomorphia</taxon>
        <taxon>Ostreida</taxon>
        <taxon>Ostreoidea</taxon>
        <taxon>Ostreidae</taxon>
        <taxon>Crassostrea</taxon>
    </lineage>
</organism>
<evidence type="ECO:0000256" key="3">
    <source>
        <dbReference type="ARBA" id="ARBA00022692"/>
    </source>
</evidence>
<gene>
    <name evidence="12" type="primary">LOC111113423</name>
</gene>
<keyword evidence="2" id="KW-1003">Cell membrane</keyword>
<dbReference type="GO" id="GO:0004930">
    <property type="term" value="F:G protein-coupled receptor activity"/>
    <property type="evidence" value="ECO:0007669"/>
    <property type="project" value="UniProtKB-KW"/>
</dbReference>
<evidence type="ECO:0000256" key="7">
    <source>
        <dbReference type="ARBA" id="ARBA00023170"/>
    </source>
</evidence>
<keyword evidence="5" id="KW-0297">G-protein coupled receptor</keyword>
<evidence type="ECO:0000313" key="11">
    <source>
        <dbReference type="Proteomes" id="UP000694844"/>
    </source>
</evidence>
<feature type="transmembrane region" description="Helical" evidence="9">
    <location>
        <begin position="127"/>
        <end position="153"/>
    </location>
</feature>
<keyword evidence="8" id="KW-0807">Transducer</keyword>
<sequence length="416" mass="47291">MEEYLQSLGFNSSQLHGLMNNLTLGDLKKLLASVNVSEVSDLDTTQHLHDPVVIAMMILCLLALFTNILSILATKHVPSNLFTAHFRLILSLAAGDILTVFSVVFHIMNKVLNPPVLFHLNTKEERLMSACGFQFVVSLNVTAHLISLLNLFAMAQDHYVAIMKPLHYNQIMTSRRVNQMISILWAFALLGGFSNFLAGIAKPSQYEDFNLCERALYSDYQAEYLLIIMTVLCFLGIAAIYIILYSTIKKLQKFPVSLSKNKMHNKKALVTTLLIIGTFGLCWLPDMLFELIMIIQIHVDDSKVKEFIVIFVQANKYLYILLLCNSLFDPIIYAIRLKEVQMGYIRFLSKNFRCCRKIFKNRQLSWSMSTCGTEYTQRVRMEGNSKQGFFSLSPLGKKSNCDRGNGDSKKLMDLNS</sequence>
<dbReference type="Gene3D" id="1.20.1070.10">
    <property type="entry name" value="Rhodopsin 7-helix transmembrane proteins"/>
    <property type="match status" value="1"/>
</dbReference>
<evidence type="ECO:0000256" key="4">
    <source>
        <dbReference type="ARBA" id="ARBA00022989"/>
    </source>
</evidence>
<dbReference type="Proteomes" id="UP000694844">
    <property type="component" value="Chromosome 1"/>
</dbReference>
<dbReference type="SUPFAM" id="SSF81321">
    <property type="entry name" value="Family A G protein-coupled receptor-like"/>
    <property type="match status" value="1"/>
</dbReference>
<keyword evidence="11" id="KW-1185">Reference proteome</keyword>
<feature type="transmembrane region" description="Helical" evidence="9">
    <location>
        <begin position="269"/>
        <end position="297"/>
    </location>
</feature>
<evidence type="ECO:0000256" key="2">
    <source>
        <dbReference type="ARBA" id="ARBA00022475"/>
    </source>
</evidence>
<feature type="domain" description="G-protein coupled receptors family 1 profile" evidence="10">
    <location>
        <begin position="66"/>
        <end position="333"/>
    </location>
</feature>
<dbReference type="PANTHER" id="PTHR24249:SF411">
    <property type="entry name" value="G-PROTEIN COUPLED RECEPTORS FAMILY 1 PROFILE DOMAIN-CONTAINING PROTEIN"/>
    <property type="match status" value="1"/>
</dbReference>
<evidence type="ECO:0000313" key="12">
    <source>
        <dbReference type="RefSeq" id="XP_022307399.1"/>
    </source>
</evidence>
<dbReference type="GeneID" id="111113423"/>
<keyword evidence="4 9" id="KW-1133">Transmembrane helix</keyword>
<dbReference type="AlphaFoldDB" id="A0A8B8BX20"/>
<reference evidence="11" key="1">
    <citation type="submission" date="2024-06" db="UniProtKB">
        <authorList>
            <consortium name="RefSeq"/>
        </authorList>
    </citation>
    <scope>NUCLEOTIDE SEQUENCE [LARGE SCALE GENOMIC DNA]</scope>
</reference>
<dbReference type="InterPro" id="IPR000276">
    <property type="entry name" value="GPCR_Rhodpsn"/>
</dbReference>
<dbReference type="GO" id="GO:0005886">
    <property type="term" value="C:plasma membrane"/>
    <property type="evidence" value="ECO:0007669"/>
    <property type="project" value="UniProtKB-SubCell"/>
</dbReference>
<protein>
    <submittedName>
        <fullName evidence="12">Melanocortin receptor 5-like</fullName>
    </submittedName>
</protein>
<feature type="transmembrane region" description="Helical" evidence="9">
    <location>
        <begin position="86"/>
        <end position="107"/>
    </location>
</feature>
<proteinExistence type="predicted"/>
<dbReference type="RefSeq" id="XP_022307399.1">
    <property type="nucleotide sequence ID" value="XM_022451691.1"/>
</dbReference>
<evidence type="ECO:0000256" key="1">
    <source>
        <dbReference type="ARBA" id="ARBA00004651"/>
    </source>
</evidence>
<comment type="subcellular location">
    <subcellularLocation>
        <location evidence="1">Cell membrane</location>
        <topology evidence="1">Multi-pass membrane protein</topology>
    </subcellularLocation>
</comment>
<reference evidence="12" key="2">
    <citation type="submission" date="2025-08" db="UniProtKB">
        <authorList>
            <consortium name="RefSeq"/>
        </authorList>
    </citation>
    <scope>IDENTIFICATION</scope>
    <source>
        <tissue evidence="12">Whole sample</tissue>
    </source>
</reference>
<feature type="transmembrane region" description="Helical" evidence="9">
    <location>
        <begin position="180"/>
        <end position="201"/>
    </location>
</feature>
<evidence type="ECO:0000256" key="9">
    <source>
        <dbReference type="SAM" id="Phobius"/>
    </source>
</evidence>
<dbReference type="PRINTS" id="PR00237">
    <property type="entry name" value="GPCRRHODOPSN"/>
</dbReference>
<feature type="transmembrane region" description="Helical" evidence="9">
    <location>
        <begin position="52"/>
        <end position="74"/>
    </location>
</feature>
<dbReference type="KEGG" id="cvn:111113423"/>
<evidence type="ECO:0000256" key="8">
    <source>
        <dbReference type="ARBA" id="ARBA00023224"/>
    </source>
</evidence>
<feature type="transmembrane region" description="Helical" evidence="9">
    <location>
        <begin position="224"/>
        <end position="248"/>
    </location>
</feature>
<dbReference type="PANTHER" id="PTHR24249">
    <property type="entry name" value="HISTAMINE RECEPTOR-RELATED G-PROTEIN COUPLED RECEPTOR"/>
    <property type="match status" value="1"/>
</dbReference>
<keyword evidence="3 9" id="KW-0812">Transmembrane</keyword>
<evidence type="ECO:0000259" key="10">
    <source>
        <dbReference type="PROSITE" id="PS50262"/>
    </source>
</evidence>
<accession>A0A8B8BX20</accession>
<evidence type="ECO:0000256" key="5">
    <source>
        <dbReference type="ARBA" id="ARBA00023040"/>
    </source>
</evidence>
<feature type="transmembrane region" description="Helical" evidence="9">
    <location>
        <begin position="317"/>
        <end position="335"/>
    </location>
</feature>
<dbReference type="InterPro" id="IPR050569">
    <property type="entry name" value="TAAR"/>
</dbReference>
<dbReference type="InterPro" id="IPR017452">
    <property type="entry name" value="GPCR_Rhodpsn_7TM"/>
</dbReference>
<evidence type="ECO:0000256" key="6">
    <source>
        <dbReference type="ARBA" id="ARBA00023136"/>
    </source>
</evidence>
<keyword evidence="7" id="KW-0675">Receptor</keyword>
<name>A0A8B8BX20_CRAVI</name>
<dbReference type="Pfam" id="PF00001">
    <property type="entry name" value="7tm_1"/>
    <property type="match status" value="1"/>
</dbReference>
<dbReference type="PROSITE" id="PS50262">
    <property type="entry name" value="G_PROTEIN_RECEP_F1_2"/>
    <property type="match status" value="1"/>
</dbReference>